<evidence type="ECO:0000256" key="1">
    <source>
        <dbReference type="ARBA" id="ARBA00008668"/>
    </source>
</evidence>
<proteinExistence type="inferred from homology"/>
<name>A0A1N6MWX3_9GAMM</name>
<accession>A0A1N6MWX3</accession>
<dbReference type="SMART" id="SM00869">
    <property type="entry name" value="Autotransporter"/>
    <property type="match status" value="1"/>
</dbReference>
<comment type="similarity">
    <text evidence="1">Belongs to the 'GDSL' lipolytic enzyme family.</text>
</comment>
<dbReference type="SUPFAM" id="SSF103515">
    <property type="entry name" value="Autotransporter"/>
    <property type="match status" value="1"/>
</dbReference>
<evidence type="ECO:0000259" key="3">
    <source>
        <dbReference type="PROSITE" id="PS51208"/>
    </source>
</evidence>
<reference evidence="6" key="2">
    <citation type="submission" date="2016-12" db="EMBL/GenBank/DDBJ databases">
        <authorList>
            <person name="Gaudriault S."/>
        </authorList>
    </citation>
    <scope>NUCLEOTIDE SEQUENCE [LARGE SCALE GENOMIC DNA]</scope>
    <source>
        <strain evidence="6">HGB1681 (deposited as PTA-6826 in the American Type Culture Collection)</strain>
    </source>
</reference>
<organism evidence="5 6">
    <name type="scientific">Xenorhabdus innexi</name>
    <dbReference type="NCBI Taxonomy" id="290109"/>
    <lineage>
        <taxon>Bacteria</taxon>
        <taxon>Pseudomonadati</taxon>
        <taxon>Pseudomonadota</taxon>
        <taxon>Gammaproteobacteria</taxon>
        <taxon>Enterobacterales</taxon>
        <taxon>Morganellaceae</taxon>
        <taxon>Xenorhabdus</taxon>
    </lineage>
</organism>
<evidence type="ECO:0000313" key="6">
    <source>
        <dbReference type="Proteomes" id="UP000196435"/>
    </source>
</evidence>
<dbReference type="Proteomes" id="UP000224871">
    <property type="component" value="Unassembled WGS sequence"/>
</dbReference>
<dbReference type="EMBL" id="NIBU01000026">
    <property type="protein sequence ID" value="PHM33544.1"/>
    <property type="molecule type" value="Genomic_DNA"/>
</dbReference>
<evidence type="ECO:0000313" key="5">
    <source>
        <dbReference type="EMBL" id="SIP73378.1"/>
    </source>
</evidence>
<dbReference type="PANTHER" id="PTHR22835:SF659">
    <property type="entry name" value="GDSL LIPASE_ACYLHYDROLASE, PUTATIVE (AFU_ORTHOLOGUE AFUA_2G00510)-RELATED"/>
    <property type="match status" value="1"/>
</dbReference>
<reference evidence="4 7" key="3">
    <citation type="journal article" date="2017" name="Nat. Microbiol.">
        <title>Natural product diversity associated with the nematode symbionts Photorhabdus and Xenorhabdus.</title>
        <authorList>
            <person name="Tobias N.J."/>
            <person name="Wolff H."/>
            <person name="Djahanschiri B."/>
            <person name="Grundmann F."/>
            <person name="Kronenwerth M."/>
            <person name="Shi Y.M."/>
            <person name="Simonyi S."/>
            <person name="Grun P."/>
            <person name="Shapiro-Ilan D."/>
            <person name="Pidot S.J."/>
            <person name="Stinear T.P."/>
            <person name="Ebersberger I."/>
            <person name="Bode H.B."/>
        </authorList>
    </citation>
    <scope>NUCLEOTIDE SEQUENCE [LARGE SCALE GENOMIC DNA]</scope>
    <source>
        <strain evidence="4 7">DSM 16336</strain>
    </source>
</reference>
<dbReference type="EMBL" id="FTLG01000101">
    <property type="protein sequence ID" value="SIP73378.1"/>
    <property type="molecule type" value="Genomic_DNA"/>
</dbReference>
<dbReference type="InterPro" id="IPR005546">
    <property type="entry name" value="Autotransporte_beta"/>
</dbReference>
<feature type="domain" description="Autotransporter" evidence="3">
    <location>
        <begin position="502"/>
        <end position="764"/>
    </location>
</feature>
<dbReference type="PANTHER" id="PTHR22835">
    <property type="entry name" value="ZINC FINGER FYVE DOMAIN CONTAINING PROTEIN"/>
    <property type="match status" value="1"/>
</dbReference>
<dbReference type="InterPro" id="IPR036514">
    <property type="entry name" value="SGNH_hydro_sf"/>
</dbReference>
<keyword evidence="5" id="KW-0378">Hydrolase</keyword>
<keyword evidence="7" id="KW-1185">Reference proteome</keyword>
<dbReference type="AlphaFoldDB" id="A0A1N6MWX3"/>
<evidence type="ECO:0000256" key="2">
    <source>
        <dbReference type="SAM" id="SignalP"/>
    </source>
</evidence>
<reference evidence="5" key="1">
    <citation type="submission" date="2016-12" db="EMBL/GenBank/DDBJ databases">
        <authorList>
            <person name="Song W.-J."/>
            <person name="Kurnit D.M."/>
        </authorList>
    </citation>
    <scope>NUCLEOTIDE SEQUENCE [LARGE SCALE GENOMIC DNA]</scope>
    <source>
        <strain evidence="5">HGB1681</strain>
    </source>
</reference>
<protein>
    <submittedName>
        <fullName evidence="5">Lipase 1</fullName>
        <ecNumber evidence="5">3.1.1.3</ecNumber>
    </submittedName>
    <submittedName>
        <fullName evidence="4">Outer membrane esterase</fullName>
    </submittedName>
</protein>
<evidence type="ECO:0000313" key="4">
    <source>
        <dbReference type="EMBL" id="PHM33544.1"/>
    </source>
</evidence>
<dbReference type="EC" id="3.1.1.3" evidence="5"/>
<dbReference type="InterPro" id="IPR036709">
    <property type="entry name" value="Autotransporte_beta_dom_sf"/>
</dbReference>
<sequence length="764" mass="84739">MKKAFLFAPALLALSISTVANALSYNDFCVFGDSLSDEEFTTEKNSSYKYDVAKKLTGKESKDHDPNNPKRDCINVPKGGATAIPIKMFTEGSGHKNPNESTTQEQLEAYLAQHNHRFSPNKIYVHWIGGNDIKFALYNALKIQKTSQISPFRSPEITRKRNAETIGNQNIPKVSIYRNPELILKESAEAAGNQIRYIADNGAGLVIAPNVPDLGTTPRLLEEILREGIKPALTAISAPKLTKEFMEQGVAPDQIKQHINDAIDTAIKGILHKIHTDINKAIIPSGEGRELALKSVFDGVRKEAESMILKEAENQVKNRIKDLPKEKADEIVKQIAEEIMQTMATEYGISPKEMGEKLAEGYAKASAIATKYTEEYNNQVENIINQSNGNILRADIYGLLHEVIANPLSYGFDNNLGYGCGFSIGADKCNIGQESFDRSKQFIFSDNFHASTLAQELISQYIESIYIAPSQVMTLNQVNRVPVKGTRASLDGHLQQLRSNGNEQGKFGVFGGYTNNRQDSFNLGGDYQLAEGFLLGALYSNNKFDRSPVSDFTYEGNGHVAAGYALWNVFDNAWLSGDIHYARTNYDSLIRSIQLGKATRKEIGSTTGKQWGARITANWDIPVIDMVTTSPIVQFSWDKGDVKGYRESGDNSSAMHFSDQSYTSKIGTLGWRVDTQLGRVNPYASVQFHHQFGDTQYKMRSALNSTKASFVMDSSKQNKDWREYTIGANANLFGNIHGFASVTRNEGSSQDPNYNFSLGINARF</sequence>
<dbReference type="Pfam" id="PF03797">
    <property type="entry name" value="Autotransporter"/>
    <property type="match status" value="1"/>
</dbReference>
<gene>
    <name evidence="5" type="primary">lip</name>
    <name evidence="4" type="ORF">Xinn_02361</name>
    <name evidence="5" type="ORF">XIS1_190015</name>
</gene>
<keyword evidence="2" id="KW-0732">Signal</keyword>
<dbReference type="GO" id="GO:0004806">
    <property type="term" value="F:triacylglycerol lipase activity"/>
    <property type="evidence" value="ECO:0007669"/>
    <property type="project" value="UniProtKB-EC"/>
</dbReference>
<dbReference type="RefSeq" id="WP_222419560.1">
    <property type="nucleotide sequence ID" value="NZ_CAWNQC010000179.1"/>
</dbReference>
<dbReference type="Gene3D" id="2.40.128.130">
    <property type="entry name" value="Autotransporter beta-domain"/>
    <property type="match status" value="1"/>
</dbReference>
<evidence type="ECO:0000313" key="7">
    <source>
        <dbReference type="Proteomes" id="UP000224871"/>
    </source>
</evidence>
<feature type="chain" id="PRO_5013088371" evidence="2">
    <location>
        <begin position="23"/>
        <end position="764"/>
    </location>
</feature>
<dbReference type="PROSITE" id="PS51208">
    <property type="entry name" value="AUTOTRANSPORTER"/>
    <property type="match status" value="1"/>
</dbReference>
<feature type="signal peptide" evidence="2">
    <location>
        <begin position="1"/>
        <end position="22"/>
    </location>
</feature>
<dbReference type="Gene3D" id="3.40.50.1110">
    <property type="entry name" value="SGNH hydrolase"/>
    <property type="match status" value="2"/>
</dbReference>
<dbReference type="Proteomes" id="UP000196435">
    <property type="component" value="Unassembled WGS sequence"/>
</dbReference>